<dbReference type="InterPro" id="IPR007219">
    <property type="entry name" value="XnlR_reg_dom"/>
</dbReference>
<dbReference type="GO" id="GO:0008270">
    <property type="term" value="F:zinc ion binding"/>
    <property type="evidence" value="ECO:0007669"/>
    <property type="project" value="InterPro"/>
</dbReference>
<keyword evidence="5" id="KW-0804">Transcription</keyword>
<dbReference type="PROSITE" id="PS50048">
    <property type="entry name" value="ZN2_CY6_FUNGAL_2"/>
    <property type="match status" value="1"/>
</dbReference>
<feature type="compositionally biased region" description="Basic and acidic residues" evidence="7">
    <location>
        <begin position="113"/>
        <end position="125"/>
    </location>
</feature>
<dbReference type="Pfam" id="PF04082">
    <property type="entry name" value="Fungal_trans"/>
    <property type="match status" value="1"/>
</dbReference>
<gene>
    <name evidence="9" type="ORF">PISL3812_01816</name>
</gene>
<keyword evidence="4" id="KW-0238">DNA-binding</keyword>
<evidence type="ECO:0000259" key="8">
    <source>
        <dbReference type="PROSITE" id="PS50048"/>
    </source>
</evidence>
<dbReference type="SMART" id="SM00066">
    <property type="entry name" value="GAL4"/>
    <property type="match status" value="1"/>
</dbReference>
<evidence type="ECO:0000256" key="6">
    <source>
        <dbReference type="ARBA" id="ARBA00023242"/>
    </source>
</evidence>
<dbReference type="CDD" id="cd00067">
    <property type="entry name" value="GAL4"/>
    <property type="match status" value="1"/>
</dbReference>
<keyword evidence="10" id="KW-1185">Reference proteome</keyword>
<evidence type="ECO:0000256" key="1">
    <source>
        <dbReference type="ARBA" id="ARBA00004123"/>
    </source>
</evidence>
<dbReference type="SMART" id="SM00906">
    <property type="entry name" value="Fungal_trans"/>
    <property type="match status" value="1"/>
</dbReference>
<evidence type="ECO:0000256" key="5">
    <source>
        <dbReference type="ARBA" id="ARBA00023163"/>
    </source>
</evidence>
<feature type="compositionally biased region" description="Polar residues" evidence="7">
    <location>
        <begin position="719"/>
        <end position="738"/>
    </location>
</feature>
<evidence type="ECO:0000256" key="3">
    <source>
        <dbReference type="ARBA" id="ARBA00023015"/>
    </source>
</evidence>
<keyword evidence="6" id="KW-0539">Nucleus</keyword>
<dbReference type="PANTHER" id="PTHR31001:SF40">
    <property type="entry name" value="ZN(II)2CYS6 TRANSCRIPTION FACTOR (EUROFUNG)"/>
    <property type="match status" value="1"/>
</dbReference>
<feature type="domain" description="Zn(2)-C6 fungal-type" evidence="8">
    <location>
        <begin position="35"/>
        <end position="64"/>
    </location>
</feature>
<dbReference type="STRING" id="28573.A0A0U1LN53"/>
<evidence type="ECO:0000313" key="9">
    <source>
        <dbReference type="EMBL" id="CRG84545.1"/>
    </source>
</evidence>
<dbReference type="GO" id="GO:0005634">
    <property type="term" value="C:nucleus"/>
    <property type="evidence" value="ECO:0007669"/>
    <property type="project" value="UniProtKB-SubCell"/>
</dbReference>
<dbReference type="PANTHER" id="PTHR31001">
    <property type="entry name" value="UNCHARACTERIZED TRANSCRIPTIONAL REGULATORY PROTEIN"/>
    <property type="match status" value="1"/>
</dbReference>
<keyword evidence="3" id="KW-0805">Transcription regulation</keyword>
<dbReference type="GO" id="GO:0000981">
    <property type="term" value="F:DNA-binding transcription factor activity, RNA polymerase II-specific"/>
    <property type="evidence" value="ECO:0007669"/>
    <property type="project" value="InterPro"/>
</dbReference>
<dbReference type="Proteomes" id="UP000054383">
    <property type="component" value="Unassembled WGS sequence"/>
</dbReference>
<name>A0A0U1LN53_TALIS</name>
<organism evidence="9 10">
    <name type="scientific">Talaromyces islandicus</name>
    <name type="common">Penicillium islandicum</name>
    <dbReference type="NCBI Taxonomy" id="28573"/>
    <lineage>
        <taxon>Eukaryota</taxon>
        <taxon>Fungi</taxon>
        <taxon>Dikarya</taxon>
        <taxon>Ascomycota</taxon>
        <taxon>Pezizomycotina</taxon>
        <taxon>Eurotiomycetes</taxon>
        <taxon>Eurotiomycetidae</taxon>
        <taxon>Eurotiales</taxon>
        <taxon>Trichocomaceae</taxon>
        <taxon>Talaromyces</taxon>
        <taxon>Talaromyces sect. Islandici</taxon>
    </lineage>
</organism>
<feature type="region of interest" description="Disordered" evidence="7">
    <location>
        <begin position="87"/>
        <end position="135"/>
    </location>
</feature>
<dbReference type="Pfam" id="PF00172">
    <property type="entry name" value="Zn_clus"/>
    <property type="match status" value="1"/>
</dbReference>
<feature type="region of interest" description="Disordered" evidence="7">
    <location>
        <begin position="1"/>
        <end position="29"/>
    </location>
</feature>
<accession>A0A0U1LN53</accession>
<protein>
    <submittedName>
        <fullName evidence="9">Activator of stress genes 1</fullName>
    </submittedName>
</protein>
<dbReference type="InterPro" id="IPR050613">
    <property type="entry name" value="Sec_Metabolite_Reg"/>
</dbReference>
<dbReference type="InterPro" id="IPR001138">
    <property type="entry name" value="Zn2Cys6_DnaBD"/>
</dbReference>
<feature type="compositionally biased region" description="Basic and acidic residues" evidence="7">
    <location>
        <begin position="1"/>
        <end position="15"/>
    </location>
</feature>
<dbReference type="GO" id="GO:0003677">
    <property type="term" value="F:DNA binding"/>
    <property type="evidence" value="ECO:0007669"/>
    <property type="project" value="UniProtKB-KW"/>
</dbReference>
<comment type="subcellular location">
    <subcellularLocation>
        <location evidence="1">Nucleus</location>
    </subcellularLocation>
</comment>
<dbReference type="EMBL" id="CVMT01000001">
    <property type="protein sequence ID" value="CRG84545.1"/>
    <property type="molecule type" value="Genomic_DNA"/>
</dbReference>
<evidence type="ECO:0000256" key="4">
    <source>
        <dbReference type="ARBA" id="ARBA00023125"/>
    </source>
</evidence>
<proteinExistence type="predicted"/>
<dbReference type="GO" id="GO:0006351">
    <property type="term" value="P:DNA-templated transcription"/>
    <property type="evidence" value="ECO:0007669"/>
    <property type="project" value="InterPro"/>
</dbReference>
<evidence type="ECO:0000313" key="10">
    <source>
        <dbReference type="Proteomes" id="UP000054383"/>
    </source>
</evidence>
<sequence length="881" mass="99611">MTPPPRDSHGPDDVHNGPPTSNPRPVRRRNRMITSCLECRRRKLKCDRLHPCTNCSRGKRDCLFLAPSLDSVARLKLTELKERVGSLERSLGEEVAGTTTNRGSSETSIDSTSDWKKNVTAKEEEPTTSLEYDGQVVPEPSRLAVMDAAYDDENDDEVADVGIQLGKMQVTDRLGGYVRPRIVDEASANLKGTSGALLNDDAEDGSELSKLLELASSGAPIPFLQPGPSFITPCSDMLLGPPMSDVTLFDLLPTRAAADKLVQRYWDACHPVARILHRQTFEKKYEILWESVSQGTEPPASIQAIVFATLFTAVVSMQPSEVTHLFGVDRQGLIESYQIGTETALGKAHFLRTSKTETLQAFVMYLIPMCRDTISRTHSALVGAAVRLAECMGMHRDPSEYGYGPVETHIRRLIWYQLCLLDLRTTETQGPRVIVRPDDFTTKLPLNINDADLMKESCEESTGWTDITLTRIRFECQEMLRVVITDRARLEKKEMSLTTAFGKIETFKKSMLQRYGPIVNIANPTPIQRAASVLMSFLLSRLPISLLHRWYNSSQKMPDRLTQIMIAAGAQQLEDAVVLETAPDLRTWSWYSRAYHNFHIAFLLLSDLSYHPLRREADRIWRCLDYVYEFEPSSLPQNPTRQEIIEDRQRKTHTILRQFRDRMHVYRTIRKIKHSAAVNEVKLGKFVPPKKPQEPQDTPYKPSDPQLNLGPWNLLPEISRNQVLSSHSRQGSGDQYQQMYGPPPSSSPLQNIQKQPSSIHSPYENILPLNQGFESPHGRNTLQPGFVQGSAHTSAPSAKPFAVQERYSPNSDDLPMLDIDWTEWDKMFPPHLNDGNIDLSPQSIYDRMPNSIDANILPATMYPAQFDVNPYNNINVQPHYH</sequence>
<dbReference type="CDD" id="cd12148">
    <property type="entry name" value="fungal_TF_MHR"/>
    <property type="match status" value="1"/>
</dbReference>
<evidence type="ECO:0000256" key="7">
    <source>
        <dbReference type="SAM" id="MobiDB-lite"/>
    </source>
</evidence>
<dbReference type="AlphaFoldDB" id="A0A0U1LN53"/>
<dbReference type="OrthoDB" id="424974at2759"/>
<dbReference type="SUPFAM" id="SSF57701">
    <property type="entry name" value="Zn2/Cys6 DNA-binding domain"/>
    <property type="match status" value="1"/>
</dbReference>
<reference evidence="9 10" key="1">
    <citation type="submission" date="2015-04" db="EMBL/GenBank/DDBJ databases">
        <authorList>
            <person name="Syromyatnikov M.Y."/>
            <person name="Popov V.N."/>
        </authorList>
    </citation>
    <scope>NUCLEOTIDE SEQUENCE [LARGE SCALE GENOMIC DNA]</scope>
    <source>
        <strain evidence="9">WF-38-12</strain>
    </source>
</reference>
<feature type="compositionally biased region" description="Polar residues" evidence="7">
    <location>
        <begin position="747"/>
        <end position="759"/>
    </location>
</feature>
<evidence type="ECO:0000256" key="2">
    <source>
        <dbReference type="ARBA" id="ARBA00022723"/>
    </source>
</evidence>
<dbReference type="Gene3D" id="4.10.240.10">
    <property type="entry name" value="Zn(2)-C6 fungal-type DNA-binding domain"/>
    <property type="match status" value="1"/>
</dbReference>
<dbReference type="InterPro" id="IPR036864">
    <property type="entry name" value="Zn2-C6_fun-type_DNA-bd_sf"/>
</dbReference>
<feature type="compositionally biased region" description="Polar residues" evidence="7">
    <location>
        <begin position="97"/>
        <end position="112"/>
    </location>
</feature>
<dbReference type="PROSITE" id="PS00463">
    <property type="entry name" value="ZN2_CY6_FUNGAL_1"/>
    <property type="match status" value="1"/>
</dbReference>
<dbReference type="OMA" id="NRMITSC"/>
<keyword evidence="2" id="KW-0479">Metal-binding</keyword>
<feature type="region of interest" description="Disordered" evidence="7">
    <location>
        <begin position="683"/>
        <end position="759"/>
    </location>
</feature>